<dbReference type="InterPro" id="IPR002048">
    <property type="entry name" value="EF_hand_dom"/>
</dbReference>
<dbReference type="GO" id="GO:0005793">
    <property type="term" value="C:endoplasmic reticulum-Golgi intermediate compartment"/>
    <property type="evidence" value="ECO:0007669"/>
    <property type="project" value="TreeGrafter"/>
</dbReference>
<dbReference type="Gene3D" id="1.10.238.10">
    <property type="entry name" value="EF-hand"/>
    <property type="match status" value="1"/>
</dbReference>
<evidence type="ECO:0000256" key="4">
    <source>
        <dbReference type="SAM" id="SignalP"/>
    </source>
</evidence>
<keyword evidence="7" id="KW-1185">Reference proteome</keyword>
<feature type="domain" description="EF-hand" evidence="5">
    <location>
        <begin position="97"/>
        <end position="132"/>
    </location>
</feature>
<reference evidence="6" key="1">
    <citation type="submission" date="2023-10" db="EMBL/GenBank/DDBJ databases">
        <authorList>
            <person name="Noh H."/>
        </authorList>
    </citation>
    <scope>NUCLEOTIDE SEQUENCE</scope>
    <source>
        <strain evidence="6">DUCC4014</strain>
    </source>
</reference>
<gene>
    <name evidence="6" type="primary">SPCC613.03</name>
    <name evidence="6" type="ORF">LOC62_02G003019</name>
</gene>
<evidence type="ECO:0000256" key="2">
    <source>
        <dbReference type="ARBA" id="ARBA00022837"/>
    </source>
</evidence>
<dbReference type="Pfam" id="PF13499">
    <property type="entry name" value="EF-hand_7"/>
    <property type="match status" value="1"/>
</dbReference>
<dbReference type="Proteomes" id="UP000827549">
    <property type="component" value="Chromosome 2"/>
</dbReference>
<dbReference type="GO" id="GO:0070062">
    <property type="term" value="C:extracellular exosome"/>
    <property type="evidence" value="ECO:0007669"/>
    <property type="project" value="TreeGrafter"/>
</dbReference>
<dbReference type="PANTHER" id="PTHR19237:SF20">
    <property type="entry name" value="NUCLEOBINDIN 1"/>
    <property type="match status" value="1"/>
</dbReference>
<evidence type="ECO:0000259" key="5">
    <source>
        <dbReference type="PROSITE" id="PS50222"/>
    </source>
</evidence>
<dbReference type="AlphaFoldDB" id="A0AAF1BGB4"/>
<feature type="region of interest" description="Disordered" evidence="3">
    <location>
        <begin position="246"/>
        <end position="356"/>
    </location>
</feature>
<dbReference type="PANTHER" id="PTHR19237">
    <property type="entry name" value="NUCLEOBINDIN"/>
    <property type="match status" value="1"/>
</dbReference>
<feature type="compositionally biased region" description="Basic and acidic residues" evidence="3">
    <location>
        <begin position="290"/>
        <end position="302"/>
    </location>
</feature>
<dbReference type="PROSITE" id="PS00018">
    <property type="entry name" value="EF_HAND_1"/>
    <property type="match status" value="1"/>
</dbReference>
<evidence type="ECO:0000313" key="6">
    <source>
        <dbReference type="EMBL" id="WOO79496.1"/>
    </source>
</evidence>
<dbReference type="GeneID" id="87806265"/>
<dbReference type="GO" id="GO:0005509">
    <property type="term" value="F:calcium ion binding"/>
    <property type="evidence" value="ECO:0007669"/>
    <property type="project" value="InterPro"/>
</dbReference>
<feature type="compositionally biased region" description="Acidic residues" evidence="3">
    <location>
        <begin position="246"/>
        <end position="258"/>
    </location>
</feature>
<keyword evidence="1 4" id="KW-0732">Signal</keyword>
<evidence type="ECO:0000256" key="3">
    <source>
        <dbReference type="SAM" id="MobiDB-lite"/>
    </source>
</evidence>
<dbReference type="SUPFAM" id="SSF47473">
    <property type="entry name" value="EF-hand"/>
    <property type="match status" value="2"/>
</dbReference>
<dbReference type="PROSITE" id="PS50222">
    <property type="entry name" value="EF_HAND_2"/>
    <property type="match status" value="1"/>
</dbReference>
<organism evidence="6 7">
    <name type="scientific">Vanrija pseudolonga</name>
    <dbReference type="NCBI Taxonomy" id="143232"/>
    <lineage>
        <taxon>Eukaryota</taxon>
        <taxon>Fungi</taxon>
        <taxon>Dikarya</taxon>
        <taxon>Basidiomycota</taxon>
        <taxon>Agaricomycotina</taxon>
        <taxon>Tremellomycetes</taxon>
        <taxon>Trichosporonales</taxon>
        <taxon>Trichosporonaceae</taxon>
        <taxon>Vanrija</taxon>
    </lineage>
</organism>
<evidence type="ECO:0000313" key="7">
    <source>
        <dbReference type="Proteomes" id="UP000827549"/>
    </source>
</evidence>
<dbReference type="RefSeq" id="XP_062625528.1">
    <property type="nucleotide sequence ID" value="XM_062769544.1"/>
</dbReference>
<dbReference type="InterPro" id="IPR011992">
    <property type="entry name" value="EF-hand-dom_pair"/>
</dbReference>
<proteinExistence type="predicted"/>
<dbReference type="InterPro" id="IPR040250">
    <property type="entry name" value="Nucleobindin"/>
</dbReference>
<sequence>MPRLSAVLLLASVALAHGDHGAHGGESSSSSDEGLSYAESHMHNEHHIDSFDPPAFFKLHDLNSDGYWNADEIAALYGLRHHSVLDPHRASNVPDGLEEKIIAEVLGKLDTDGDGRVSLAEFEVAGPDSLPNFKDEFKDLGHHYDEESEYFLHHEELYHSTPETQTEESYNHPEDIEHFKHHHKLEDEEDARQRIFQGLAPDADLEEDHEVVDPLDVHEHAEGEGVGGDGFTGDEEVPLLTGVDGEEEADGAEGEEHEGEAGDASGAEKHQEGAAESIPDDAAAPAAADDAEHITVAHDDPGFRAARAAARTPPRRITPEGGKGGKNRRGHTAENRLKPDAPYKFKMRAGIRGDEF</sequence>
<accession>A0AAF1BGB4</accession>
<feature type="compositionally biased region" description="Basic and acidic residues" evidence="3">
    <location>
        <begin position="331"/>
        <end position="343"/>
    </location>
</feature>
<protein>
    <submittedName>
        <fullName evidence="6">Purtative calcium-binding protein</fullName>
    </submittedName>
</protein>
<name>A0AAF1BGB4_9TREE</name>
<evidence type="ECO:0000256" key="1">
    <source>
        <dbReference type="ARBA" id="ARBA00022729"/>
    </source>
</evidence>
<feature type="signal peptide" evidence="4">
    <location>
        <begin position="1"/>
        <end position="18"/>
    </location>
</feature>
<dbReference type="InterPro" id="IPR018247">
    <property type="entry name" value="EF_Hand_1_Ca_BS"/>
</dbReference>
<keyword evidence="2" id="KW-0106">Calcium</keyword>
<feature type="chain" id="PRO_5041952247" evidence="4">
    <location>
        <begin position="19"/>
        <end position="356"/>
    </location>
</feature>
<dbReference type="EMBL" id="CP086715">
    <property type="protein sequence ID" value="WOO79496.1"/>
    <property type="molecule type" value="Genomic_DNA"/>
</dbReference>